<evidence type="ECO:0000313" key="4">
    <source>
        <dbReference type="EMBL" id="SEG91973.1"/>
    </source>
</evidence>
<dbReference type="Pfam" id="PF01595">
    <property type="entry name" value="CNNM"/>
    <property type="match status" value="1"/>
</dbReference>
<feature type="transmembrane region" description="Helical" evidence="2">
    <location>
        <begin position="96"/>
        <end position="117"/>
    </location>
</feature>
<dbReference type="Proteomes" id="UP000236732">
    <property type="component" value="Unassembled WGS sequence"/>
</dbReference>
<dbReference type="PANTHER" id="PTHR43099">
    <property type="entry name" value="UPF0053 PROTEIN YRKA"/>
    <property type="match status" value="1"/>
</dbReference>
<organism evidence="4 5">
    <name type="scientific">Nonomuraea solani</name>
    <dbReference type="NCBI Taxonomy" id="1144553"/>
    <lineage>
        <taxon>Bacteria</taxon>
        <taxon>Bacillati</taxon>
        <taxon>Actinomycetota</taxon>
        <taxon>Actinomycetes</taxon>
        <taxon>Streptosporangiales</taxon>
        <taxon>Streptosporangiaceae</taxon>
        <taxon>Nonomuraea</taxon>
    </lineage>
</organism>
<dbReference type="InterPro" id="IPR051676">
    <property type="entry name" value="UPF0053_domain"/>
</dbReference>
<protein>
    <submittedName>
        <fullName evidence="4">Putative hemolysin</fullName>
    </submittedName>
</protein>
<keyword evidence="5" id="KW-1185">Reference proteome</keyword>
<dbReference type="AlphaFoldDB" id="A0A1H6E402"/>
<dbReference type="EMBL" id="FNVT01000007">
    <property type="protein sequence ID" value="SEG91973.1"/>
    <property type="molecule type" value="Genomic_DNA"/>
</dbReference>
<evidence type="ECO:0000256" key="1">
    <source>
        <dbReference type="PROSITE-ProRule" id="PRU01193"/>
    </source>
</evidence>
<keyword evidence="1 2" id="KW-0812">Transmembrane</keyword>
<evidence type="ECO:0000313" key="5">
    <source>
        <dbReference type="Proteomes" id="UP000236732"/>
    </source>
</evidence>
<sequence>MDGYGFQLALVLVLIIVNAIFAGSELALVSLREGRLRRLEQQNAGGRILVRLARDPNRFMATIQLVITLSGFLASATAAVTLSAPLVPLLGFLGGAASPVAIVLVTIVLTFLTLVFGELAPKRVAMQRAETWALLAAPDHLRRRRDQ</sequence>
<evidence type="ECO:0000256" key="2">
    <source>
        <dbReference type="SAM" id="Phobius"/>
    </source>
</evidence>
<dbReference type="InterPro" id="IPR002550">
    <property type="entry name" value="CNNM"/>
</dbReference>
<name>A0A1H6E402_9ACTN</name>
<evidence type="ECO:0000259" key="3">
    <source>
        <dbReference type="PROSITE" id="PS51846"/>
    </source>
</evidence>
<dbReference type="PANTHER" id="PTHR43099:SF5">
    <property type="entry name" value="HLYC_CORC FAMILY TRANSPORTER"/>
    <property type="match status" value="1"/>
</dbReference>
<gene>
    <name evidence="4" type="ORF">SAMN05444920_107406</name>
</gene>
<proteinExistence type="predicted"/>
<feature type="domain" description="CNNM transmembrane" evidence="3">
    <location>
        <begin position="1"/>
        <end position="147"/>
    </location>
</feature>
<keyword evidence="1 2" id="KW-0472">Membrane</keyword>
<feature type="transmembrane region" description="Helical" evidence="2">
    <location>
        <begin position="6"/>
        <end position="29"/>
    </location>
</feature>
<keyword evidence="1 2" id="KW-1133">Transmembrane helix</keyword>
<reference evidence="4 5" key="1">
    <citation type="submission" date="2016-10" db="EMBL/GenBank/DDBJ databases">
        <authorList>
            <person name="de Groot N.N."/>
        </authorList>
    </citation>
    <scope>NUCLEOTIDE SEQUENCE [LARGE SCALE GENOMIC DNA]</scope>
    <source>
        <strain evidence="4 5">CGMCC 4.7037</strain>
    </source>
</reference>
<dbReference type="GO" id="GO:0016020">
    <property type="term" value="C:membrane"/>
    <property type="evidence" value="ECO:0007669"/>
    <property type="project" value="UniProtKB-UniRule"/>
</dbReference>
<accession>A0A1H6E402</accession>
<feature type="transmembrane region" description="Helical" evidence="2">
    <location>
        <begin position="59"/>
        <end position="84"/>
    </location>
</feature>
<dbReference type="PROSITE" id="PS51846">
    <property type="entry name" value="CNNM"/>
    <property type="match status" value="1"/>
</dbReference>